<dbReference type="EMBL" id="JARKIF010000010">
    <property type="protein sequence ID" value="KAJ7628426.1"/>
    <property type="molecule type" value="Genomic_DNA"/>
</dbReference>
<gene>
    <name evidence="1" type="ORF">FB45DRAFT_867496</name>
</gene>
<protein>
    <submittedName>
        <fullName evidence="1">Uncharacterized protein</fullName>
    </submittedName>
</protein>
<name>A0AAD7BRX7_9AGAR</name>
<comment type="caution">
    <text evidence="1">The sequence shown here is derived from an EMBL/GenBank/DDBJ whole genome shotgun (WGS) entry which is preliminary data.</text>
</comment>
<reference evidence="1" key="1">
    <citation type="submission" date="2023-03" db="EMBL/GenBank/DDBJ databases">
        <title>Massive genome expansion in bonnet fungi (Mycena s.s.) driven by repeated elements and novel gene families across ecological guilds.</title>
        <authorList>
            <consortium name="Lawrence Berkeley National Laboratory"/>
            <person name="Harder C.B."/>
            <person name="Miyauchi S."/>
            <person name="Viragh M."/>
            <person name="Kuo A."/>
            <person name="Thoen E."/>
            <person name="Andreopoulos B."/>
            <person name="Lu D."/>
            <person name="Skrede I."/>
            <person name="Drula E."/>
            <person name="Henrissat B."/>
            <person name="Morin E."/>
            <person name="Kohler A."/>
            <person name="Barry K."/>
            <person name="LaButti K."/>
            <person name="Morin E."/>
            <person name="Salamov A."/>
            <person name="Lipzen A."/>
            <person name="Mereny Z."/>
            <person name="Hegedus B."/>
            <person name="Baldrian P."/>
            <person name="Stursova M."/>
            <person name="Weitz H."/>
            <person name="Taylor A."/>
            <person name="Grigoriev I.V."/>
            <person name="Nagy L.G."/>
            <person name="Martin F."/>
            <person name="Kauserud H."/>
        </authorList>
    </citation>
    <scope>NUCLEOTIDE SEQUENCE</scope>
    <source>
        <strain evidence="1">9284</strain>
    </source>
</reference>
<dbReference type="AlphaFoldDB" id="A0AAD7BRX7"/>
<organism evidence="1 2">
    <name type="scientific">Roridomyces roridus</name>
    <dbReference type="NCBI Taxonomy" id="1738132"/>
    <lineage>
        <taxon>Eukaryota</taxon>
        <taxon>Fungi</taxon>
        <taxon>Dikarya</taxon>
        <taxon>Basidiomycota</taxon>
        <taxon>Agaricomycotina</taxon>
        <taxon>Agaricomycetes</taxon>
        <taxon>Agaricomycetidae</taxon>
        <taxon>Agaricales</taxon>
        <taxon>Marasmiineae</taxon>
        <taxon>Mycenaceae</taxon>
        <taxon>Roridomyces</taxon>
    </lineage>
</organism>
<dbReference type="Proteomes" id="UP001221142">
    <property type="component" value="Unassembled WGS sequence"/>
</dbReference>
<keyword evidence="2" id="KW-1185">Reference proteome</keyword>
<evidence type="ECO:0000313" key="2">
    <source>
        <dbReference type="Proteomes" id="UP001221142"/>
    </source>
</evidence>
<evidence type="ECO:0000313" key="1">
    <source>
        <dbReference type="EMBL" id="KAJ7628426.1"/>
    </source>
</evidence>
<proteinExistence type="predicted"/>
<accession>A0AAD7BRX7</accession>
<sequence>MSGEFKSPSIVRVGGSCEIQMGGRVHGGYISKVDIQGAEGAFSVRRKHPVQREGGVVQFRVEAQRGPEQILDSIGQDIRWNLYRATHSNPHFELATYGSWDRTLNAVFPSHRGFQIEPQYPLRPGVRRNANSSISSIGGVHRSRYITGHEVKIQIPDFMVTRVVPQPLVAPHPSFLPHPSSDKTIITIVEIKLEPNDTDIFASPEGSHPPYAGRVIYQSLVMVEEPWNMSDP</sequence>